<evidence type="ECO:0000256" key="6">
    <source>
        <dbReference type="SAM" id="MobiDB-lite"/>
    </source>
</evidence>
<keyword evidence="7" id="KW-0732">Signal</keyword>
<feature type="compositionally biased region" description="Basic and acidic residues" evidence="6">
    <location>
        <begin position="180"/>
        <end position="190"/>
    </location>
</feature>
<dbReference type="InterPro" id="IPR003653">
    <property type="entry name" value="Peptidase_C48_C"/>
</dbReference>
<keyword evidence="4" id="KW-0833">Ubl conjugation pathway</keyword>
<dbReference type="PANTHER" id="PTHR46896:SF2">
    <property type="entry name" value="SENTRIN-SPECIFIC PROTEASE 7"/>
    <property type="match status" value="1"/>
</dbReference>
<reference evidence="9" key="2">
    <citation type="submission" date="2025-08" db="UniProtKB">
        <authorList>
            <consortium name="Ensembl"/>
        </authorList>
    </citation>
    <scope>IDENTIFICATION</scope>
</reference>
<feature type="domain" description="Ubiquitin-like protease family profile" evidence="8">
    <location>
        <begin position="480"/>
        <end position="707"/>
    </location>
</feature>
<evidence type="ECO:0000256" key="2">
    <source>
        <dbReference type="ARBA" id="ARBA00022553"/>
    </source>
</evidence>
<dbReference type="PROSITE" id="PS50600">
    <property type="entry name" value="ULP_PROTEASE"/>
    <property type="match status" value="1"/>
</dbReference>
<dbReference type="GO" id="GO:0005737">
    <property type="term" value="C:cytoplasm"/>
    <property type="evidence" value="ECO:0007669"/>
    <property type="project" value="TreeGrafter"/>
</dbReference>
<evidence type="ECO:0000256" key="5">
    <source>
        <dbReference type="ARBA" id="ARBA00022801"/>
    </source>
</evidence>
<accession>A0A8C3TSB8</accession>
<dbReference type="Gene3D" id="3.30.310.130">
    <property type="entry name" value="Ubiquitin-related"/>
    <property type="match status" value="2"/>
</dbReference>
<dbReference type="SUPFAM" id="SSF54001">
    <property type="entry name" value="Cysteine proteinases"/>
    <property type="match status" value="1"/>
</dbReference>
<reference evidence="9" key="3">
    <citation type="submission" date="2025-09" db="UniProtKB">
        <authorList>
            <consortium name="Ensembl"/>
        </authorList>
    </citation>
    <scope>IDENTIFICATION</scope>
</reference>
<feature type="signal peptide" evidence="7">
    <location>
        <begin position="1"/>
        <end position="16"/>
    </location>
</feature>
<name>A0A8C3TSB8_CATUS</name>
<dbReference type="Gene3D" id="1.10.418.20">
    <property type="match status" value="2"/>
</dbReference>
<proteinExistence type="inferred from homology"/>
<keyword evidence="3" id="KW-0645">Protease</keyword>
<feature type="compositionally biased region" description="Basic and acidic residues" evidence="6">
    <location>
        <begin position="163"/>
        <end position="172"/>
    </location>
</feature>
<feature type="region of interest" description="Disordered" evidence="6">
    <location>
        <begin position="163"/>
        <end position="220"/>
    </location>
</feature>
<keyword evidence="2" id="KW-0597">Phosphoprotein</keyword>
<dbReference type="GO" id="GO:0006508">
    <property type="term" value="P:proteolysis"/>
    <property type="evidence" value="ECO:0007669"/>
    <property type="project" value="UniProtKB-KW"/>
</dbReference>
<feature type="chain" id="PRO_5034854596" evidence="7">
    <location>
        <begin position="17"/>
        <end position="754"/>
    </location>
</feature>
<evidence type="ECO:0000256" key="4">
    <source>
        <dbReference type="ARBA" id="ARBA00022786"/>
    </source>
</evidence>
<dbReference type="InterPro" id="IPR038765">
    <property type="entry name" value="Papain-like_cys_pep_sf"/>
</dbReference>
<dbReference type="GO" id="GO:0005634">
    <property type="term" value="C:nucleus"/>
    <property type="evidence" value="ECO:0007669"/>
    <property type="project" value="TreeGrafter"/>
</dbReference>
<organism evidence="9 10">
    <name type="scientific">Catharus ustulatus</name>
    <name type="common">Russet-backed thrush</name>
    <name type="synonym">Hylocichla ustulatus</name>
    <dbReference type="NCBI Taxonomy" id="91951"/>
    <lineage>
        <taxon>Eukaryota</taxon>
        <taxon>Metazoa</taxon>
        <taxon>Chordata</taxon>
        <taxon>Craniata</taxon>
        <taxon>Vertebrata</taxon>
        <taxon>Euteleostomi</taxon>
        <taxon>Archelosauria</taxon>
        <taxon>Archosauria</taxon>
        <taxon>Dinosauria</taxon>
        <taxon>Saurischia</taxon>
        <taxon>Theropoda</taxon>
        <taxon>Coelurosauria</taxon>
        <taxon>Aves</taxon>
        <taxon>Neognathae</taxon>
        <taxon>Neoaves</taxon>
        <taxon>Telluraves</taxon>
        <taxon>Australaves</taxon>
        <taxon>Passeriformes</taxon>
        <taxon>Turdidae</taxon>
        <taxon>Catharus</taxon>
    </lineage>
</organism>
<protein>
    <submittedName>
        <fullName evidence="9">SUMO specific peptidase 7</fullName>
    </submittedName>
</protein>
<dbReference type="Proteomes" id="UP000694563">
    <property type="component" value="Chromosome 2"/>
</dbReference>
<evidence type="ECO:0000313" key="10">
    <source>
        <dbReference type="Proteomes" id="UP000694563"/>
    </source>
</evidence>
<reference evidence="9" key="1">
    <citation type="submission" date="2020-10" db="EMBL/GenBank/DDBJ databases">
        <title>Catharus ustulatus (Swainson's thrush) genome, bCatUst1, primary haplotype v2.</title>
        <authorList>
            <person name="Delmore K."/>
            <person name="Vafadar M."/>
            <person name="Formenti G."/>
            <person name="Chow W."/>
            <person name="Pelan S."/>
            <person name="Howe K."/>
            <person name="Rhie A."/>
            <person name="Mountcastle J."/>
            <person name="Haase B."/>
            <person name="Fedrigo O."/>
            <person name="Jarvis E.D."/>
        </authorList>
    </citation>
    <scope>NUCLEOTIDE SEQUENCE [LARGE SCALE GENOMIC DNA]</scope>
</reference>
<dbReference type="Pfam" id="PF02902">
    <property type="entry name" value="Peptidase_C48"/>
    <property type="match status" value="1"/>
</dbReference>
<evidence type="ECO:0000313" key="9">
    <source>
        <dbReference type="Ensembl" id="ENSCUSP00005003517.1"/>
    </source>
</evidence>
<dbReference type="GO" id="GO:0016926">
    <property type="term" value="P:protein desumoylation"/>
    <property type="evidence" value="ECO:0007669"/>
    <property type="project" value="TreeGrafter"/>
</dbReference>
<dbReference type="InterPro" id="IPR051947">
    <property type="entry name" value="Sentrin-specific_protease"/>
</dbReference>
<dbReference type="PANTHER" id="PTHR46896">
    <property type="entry name" value="SENTRIN-SPECIFIC PROTEASE"/>
    <property type="match status" value="1"/>
</dbReference>
<keyword evidence="5" id="KW-0378">Hydrolase</keyword>
<dbReference type="GO" id="GO:0070139">
    <property type="term" value="F:SUMO-specific endopeptidase activity"/>
    <property type="evidence" value="ECO:0007669"/>
    <property type="project" value="TreeGrafter"/>
</dbReference>
<keyword evidence="10" id="KW-1185">Reference proteome</keyword>
<dbReference type="Ensembl" id="ENSCUST00005003688.1">
    <property type="protein sequence ID" value="ENSCUSP00005003517.1"/>
    <property type="gene ID" value="ENSCUSG00005002339.1"/>
</dbReference>
<evidence type="ECO:0000256" key="3">
    <source>
        <dbReference type="ARBA" id="ARBA00022670"/>
    </source>
</evidence>
<feature type="compositionally biased region" description="Basic and acidic residues" evidence="6">
    <location>
        <begin position="199"/>
        <end position="210"/>
    </location>
</feature>
<evidence type="ECO:0000259" key="8">
    <source>
        <dbReference type="PROSITE" id="PS50600"/>
    </source>
</evidence>
<evidence type="ECO:0000256" key="1">
    <source>
        <dbReference type="ARBA" id="ARBA00005234"/>
    </source>
</evidence>
<sequence length="754" mass="86342">MLLSTLLLMYCYMCGRQPKVILTNVLRTKIGRKYTQAHSKTDVNFSDAGKLQSDQAPSSSAANIKIWQILNPTLQNLFLSKRQPKVVLTNVLSTKIGRKYIDNHVITGANLPAADKLQSGQLPSSTVANLQTCQMLSSPHESSFLSQRYQSLSSTQFSGCRIPCEDGQDHRSNPILVDSPAERGSKDTSMHNHLSLAHSHTEDSASESHSRNLSKKQLSAATEDVISPQVSTIRKLKMDRSEYLSELRNRICRGNQQLVSIDPSMYCICHGFFEFCFLVSSKNIQLTVDTLDLRRFGWWKSDGDRSSTIIFLWLSVDYVEKIETQMGKLVTSEPSKSNEFVFFELSQPLTEWEEDRLTEVITRVSKRNRAPDLAEFLSLKQALSLLKDLSPEESSFMTCNKYLLKQYMPKENTSDAYESVIQESKLKVIRPSYALAKKENSGCYSIYLSSALNEEWKEVREMGAVKNLIVYPPPPAKGGLGVTREDLECLEYGEFLNDVIIDFYLKYLLLEKVPKHIADRTHIFSSFFYKCLTRTEKNSEGDVKVSAAQRRHRRVRTWTRHINIFNKDYIFVPVNEESHWYIAVICFPWLEEAVYEECPPQNPLCQQSPLDGRACPSPSSLVAAPSRAKPVNPVIPPCILILDSLKAFSVQKTVQVLREYLEVEWEAKRKTHREFSKSTMIDLYPRVPKQDNSSDCGVYLLQYVESFFQNPIVNFEQPLHLENWFPRQLIRNKREEIRDLILQLHFQQQSGSSS</sequence>
<comment type="similarity">
    <text evidence="1">Belongs to the peptidase C48 family.</text>
</comment>
<evidence type="ECO:0000256" key="7">
    <source>
        <dbReference type="SAM" id="SignalP"/>
    </source>
</evidence>
<dbReference type="AlphaFoldDB" id="A0A8C3TSB8"/>